<gene>
    <name evidence="2" type="ORF">CHO01_31770</name>
</gene>
<organism evidence="2 3">
    <name type="scientific">Cellulomonas hominis</name>
    <dbReference type="NCBI Taxonomy" id="156981"/>
    <lineage>
        <taxon>Bacteria</taxon>
        <taxon>Bacillati</taxon>
        <taxon>Actinomycetota</taxon>
        <taxon>Actinomycetes</taxon>
        <taxon>Micrococcales</taxon>
        <taxon>Cellulomonadaceae</taxon>
        <taxon>Cellulomonas</taxon>
    </lineage>
</organism>
<dbReference type="Proteomes" id="UP000321723">
    <property type="component" value="Unassembled WGS sequence"/>
</dbReference>
<evidence type="ECO:0000256" key="1">
    <source>
        <dbReference type="SAM" id="MobiDB-lite"/>
    </source>
</evidence>
<evidence type="ECO:0000313" key="3">
    <source>
        <dbReference type="Proteomes" id="UP000321723"/>
    </source>
</evidence>
<comment type="caution">
    <text evidence="2">The sequence shown here is derived from an EMBL/GenBank/DDBJ whole genome shotgun (WGS) entry which is preliminary data.</text>
</comment>
<evidence type="ECO:0000313" key="2">
    <source>
        <dbReference type="EMBL" id="GEL48061.1"/>
    </source>
</evidence>
<proteinExistence type="predicted"/>
<dbReference type="AlphaFoldDB" id="A0A511FFR0"/>
<dbReference type="EMBL" id="BJVQ01000060">
    <property type="protein sequence ID" value="GEL48061.1"/>
    <property type="molecule type" value="Genomic_DNA"/>
</dbReference>
<accession>A0A511FFR0</accession>
<reference evidence="2 3" key="1">
    <citation type="submission" date="2019-07" db="EMBL/GenBank/DDBJ databases">
        <title>Whole genome shotgun sequence of Cellulomonas hominis NBRC 16055.</title>
        <authorList>
            <person name="Hosoyama A."/>
            <person name="Uohara A."/>
            <person name="Ohji S."/>
            <person name="Ichikawa N."/>
        </authorList>
    </citation>
    <scope>NUCLEOTIDE SEQUENCE [LARGE SCALE GENOMIC DNA]</scope>
    <source>
        <strain evidence="2 3">NBRC 16055</strain>
    </source>
</reference>
<name>A0A511FFR0_9CELL</name>
<feature type="region of interest" description="Disordered" evidence="1">
    <location>
        <begin position="1"/>
        <end position="25"/>
    </location>
</feature>
<keyword evidence="3" id="KW-1185">Reference proteome</keyword>
<sequence>MPRGAAHTQAMASITCPRPGLPVPPDGTPLPTRVKLLLTPIAPVRAPQRAADGAWLYAPFVLKVEFGVAVVQFDLDEGAFYACIDPQAPAGMTDEQVEAACSWSLQVWSSVYHELLLGGRDHLRLWAQAAGIGVWESTD</sequence>
<protein>
    <submittedName>
        <fullName evidence="2">Uncharacterized protein</fullName>
    </submittedName>
</protein>